<evidence type="ECO:0000313" key="2">
    <source>
        <dbReference type="EMBL" id="OLP60333.1"/>
    </source>
</evidence>
<accession>A0A1Q9AY10</accession>
<reference evidence="2 3" key="1">
    <citation type="submission" date="2016-09" db="EMBL/GenBank/DDBJ databases">
        <title>Rhizobium sp. nov., a novel species isolated from the rice rhizosphere.</title>
        <authorList>
            <person name="Zhao J."/>
            <person name="Zhang X."/>
        </authorList>
    </citation>
    <scope>NUCLEOTIDE SEQUENCE [LARGE SCALE GENOMIC DNA]</scope>
    <source>
        <strain evidence="2 3">1.7048</strain>
    </source>
</reference>
<comment type="caution">
    <text evidence="2">The sequence shown here is derived from an EMBL/GenBank/DDBJ whole genome shotgun (WGS) entry which is preliminary data.</text>
</comment>
<proteinExistence type="predicted"/>
<evidence type="ECO:0000313" key="3">
    <source>
        <dbReference type="Proteomes" id="UP000186364"/>
    </source>
</evidence>
<gene>
    <name evidence="2" type="ORF">BJF93_15360</name>
</gene>
<organism evidence="2 3">
    <name type="scientific">Xaviernesmea oryzae</name>
    <dbReference type="NCBI Taxonomy" id="464029"/>
    <lineage>
        <taxon>Bacteria</taxon>
        <taxon>Pseudomonadati</taxon>
        <taxon>Pseudomonadota</taxon>
        <taxon>Alphaproteobacteria</taxon>
        <taxon>Hyphomicrobiales</taxon>
        <taxon>Rhizobiaceae</taxon>
        <taxon>Rhizobium/Agrobacterium group</taxon>
        <taxon>Xaviernesmea</taxon>
    </lineage>
</organism>
<feature type="region of interest" description="Disordered" evidence="1">
    <location>
        <begin position="710"/>
        <end position="734"/>
    </location>
</feature>
<feature type="region of interest" description="Disordered" evidence="1">
    <location>
        <begin position="33"/>
        <end position="52"/>
    </location>
</feature>
<evidence type="ECO:0000256" key="1">
    <source>
        <dbReference type="SAM" id="MobiDB-lite"/>
    </source>
</evidence>
<dbReference type="AlphaFoldDB" id="A0A1Q9AY10"/>
<sequence>MDNDPWAAFRVPATPEPSDDPWAAYRIPAEPAASAPVTDYGAPPPGEIIHGADRSYISDQPQISTVRPAEDPTGAATAATMNALKLRGQNEDTLGAVARNAIPLTQGATFNTGDELISAIFGGFKALTGGDFGQSFDTAQEFQRQELDRQRTEHPIGSAVGEVAGGVSSGLGLAGKGMTLVGNMANEGLRNLLPRVLAGGAEGAAYGGLTGFAGADGGVDNRTDQAARNLPLAAGLGAAAVPATDLVSLIFGRFSPLLTRDPVARGDEMLVRSMARDEQTPEQIAQAVEAAQAAGQSEYRAVDAAGRNSQRVGAMAAKTPGPARNDISQTLAARQQEQGQRIGSYVDDALGAQGPDAYATEQGIVNARRTAAQPLYDEAYKAPAPQGAFYDETLGRQSVQDAIRSAEKVAAEKQIPISDMFTEVPNPNPTKTQVLTGLVDPNGNPIMRTEVSDETIRVPTVRGWDLIKRELDAKVNQLYKAGDTTAAEAVKETRNALRGQLSTDVPKYGEALAKYADDSTSLEAIQTGRDLINARNADEAKASMRDIPENKRDLPRIGAAREIGVKLENQRAGQDKTLSFDTPNMQGKLDVLVDDPLVRAIFNQRLMRERDMVRAGRALTGGSSTYENLVDGQAVGDAGSALTALLSGNIMRAAGLAGGHALGALSRAATGMNEETATHVGQRLLSNDPQEIRSLADLFRQVQDHVHAPSLTPAVGSAGLNAPRTGNSDDRRGR</sequence>
<dbReference type="EMBL" id="MKIP01000037">
    <property type="protein sequence ID" value="OLP60333.1"/>
    <property type="molecule type" value="Genomic_DNA"/>
</dbReference>
<name>A0A1Q9AY10_9HYPH</name>
<protein>
    <submittedName>
        <fullName evidence="2">Uncharacterized protein</fullName>
    </submittedName>
</protein>
<dbReference type="Proteomes" id="UP000186364">
    <property type="component" value="Unassembled WGS sequence"/>
</dbReference>
<keyword evidence="3" id="KW-1185">Reference proteome</keyword>
<feature type="region of interest" description="Disordered" evidence="1">
    <location>
        <begin position="1"/>
        <end position="21"/>
    </location>
</feature>